<evidence type="ECO:0000256" key="1">
    <source>
        <dbReference type="SAM" id="Phobius"/>
    </source>
</evidence>
<evidence type="ECO:0000313" key="3">
    <source>
        <dbReference type="Proteomes" id="UP000785200"/>
    </source>
</evidence>
<keyword evidence="1" id="KW-0472">Membrane</keyword>
<feature type="transmembrane region" description="Helical" evidence="1">
    <location>
        <begin position="30"/>
        <end position="51"/>
    </location>
</feature>
<dbReference type="Proteomes" id="UP000785200">
    <property type="component" value="Unassembled WGS sequence"/>
</dbReference>
<feature type="transmembrane region" description="Helical" evidence="1">
    <location>
        <begin position="169"/>
        <end position="190"/>
    </location>
</feature>
<keyword evidence="1" id="KW-0812">Transmembrane</keyword>
<reference evidence="2" key="1">
    <citation type="submission" date="2019-07" db="EMBL/GenBank/DDBJ databases">
        <title>Hyphodiscus hymeniophilus genome sequencing and assembly.</title>
        <authorList>
            <person name="Kramer G."/>
            <person name="Nodwell J."/>
        </authorList>
    </citation>
    <scope>NUCLEOTIDE SEQUENCE</scope>
    <source>
        <strain evidence="2">ATCC 34498</strain>
    </source>
</reference>
<accession>A0A9P6VFH6</accession>
<sequence length="326" mass="35110">MSSSKEKIFSKAVAIQHGDAPIRASKLPAFLPFPLLVLLSLTLSSLLYSFVAEYMEGDLASVARKLDQWHEVGAMVGWRTFELGLGWFGGYDGYDLFALSLLSHGPPLYLLAAFYDVRLTTVLSSLLIDSITIYVPFRLLRPLSPAHAASAEHGTVPNREIVTDFSIQVYVEVLAAGIYSVTLYGAYASYLPVYLVTYFSGIPSIAIAHTATLITLFPIALALGLAAKTFIFTPAVTASTKKVAPVDTEETTLSETFWYNVWGFSERTRVVIKRTAALMLVSGVNTFVHTFVTMDGVEATGAAAYAAVWVLASGLTGLAVGIVSAA</sequence>
<proteinExistence type="predicted"/>
<evidence type="ECO:0000313" key="2">
    <source>
        <dbReference type="EMBL" id="KAG0646867.1"/>
    </source>
</evidence>
<name>A0A9P6VFH6_9HELO</name>
<keyword evidence="1" id="KW-1133">Transmembrane helix</keyword>
<keyword evidence="3" id="KW-1185">Reference proteome</keyword>
<gene>
    <name evidence="2" type="ORF">D0Z07_6247</name>
</gene>
<feature type="transmembrane region" description="Helical" evidence="1">
    <location>
        <begin position="202"/>
        <end position="225"/>
    </location>
</feature>
<comment type="caution">
    <text evidence="2">The sequence shown here is derived from an EMBL/GenBank/DDBJ whole genome shotgun (WGS) entry which is preliminary data.</text>
</comment>
<dbReference type="AlphaFoldDB" id="A0A9P6VFH6"/>
<organism evidence="2 3">
    <name type="scientific">Hyphodiscus hymeniophilus</name>
    <dbReference type="NCBI Taxonomy" id="353542"/>
    <lineage>
        <taxon>Eukaryota</taxon>
        <taxon>Fungi</taxon>
        <taxon>Dikarya</taxon>
        <taxon>Ascomycota</taxon>
        <taxon>Pezizomycotina</taxon>
        <taxon>Leotiomycetes</taxon>
        <taxon>Helotiales</taxon>
        <taxon>Hyphodiscaceae</taxon>
        <taxon>Hyphodiscus</taxon>
    </lineage>
</organism>
<protein>
    <submittedName>
        <fullName evidence="2">Uncharacterized protein</fullName>
    </submittedName>
</protein>
<feature type="transmembrane region" description="Helical" evidence="1">
    <location>
        <begin position="304"/>
        <end position="325"/>
    </location>
</feature>
<dbReference type="OrthoDB" id="5394254at2759"/>
<feature type="transmembrane region" description="Helical" evidence="1">
    <location>
        <begin position="275"/>
        <end position="292"/>
    </location>
</feature>
<dbReference type="EMBL" id="VNKQ01000014">
    <property type="protein sequence ID" value="KAG0646867.1"/>
    <property type="molecule type" value="Genomic_DNA"/>
</dbReference>